<protein>
    <recommendedName>
        <fullName evidence="4">DUF2243 domain-containing protein</fullName>
    </recommendedName>
</protein>
<reference evidence="3" key="1">
    <citation type="submission" date="2011-06" db="EMBL/GenBank/DDBJ databases">
        <title>Complete genome sequence of Paenibacillus mucilaginosus KNP414.</title>
        <authorList>
            <person name="Wang J."/>
            <person name="Hu S."/>
            <person name="Hu X."/>
            <person name="Zhang B."/>
            <person name="Dong D."/>
            <person name="Zhang S."/>
            <person name="Zhao K."/>
            <person name="Wu D."/>
        </authorList>
    </citation>
    <scope>NUCLEOTIDE SEQUENCE [LARGE SCALE GENOMIC DNA]</scope>
    <source>
        <strain evidence="3">KNP414</strain>
    </source>
</reference>
<gene>
    <name evidence="2" type="ordered locus">KNP414_00318</name>
</gene>
<feature type="transmembrane region" description="Helical" evidence="1">
    <location>
        <begin position="57"/>
        <end position="75"/>
    </location>
</feature>
<dbReference type="Pfam" id="PF10002">
    <property type="entry name" value="DUF2243"/>
    <property type="match status" value="1"/>
</dbReference>
<evidence type="ECO:0008006" key="4">
    <source>
        <dbReference type="Google" id="ProtNLM"/>
    </source>
</evidence>
<dbReference type="EMBL" id="CP002869">
    <property type="protein sequence ID" value="AEI38943.1"/>
    <property type="molecule type" value="Genomic_DNA"/>
</dbReference>
<sequence>MNGFWHDLRHHPTLLGAFLLGIGTIGMLDGIIFHQLLQWHSVNMHTDRQHQIISDGLFHLAVTVVMVWGAVVLWNSGRADEPGARKLFLSGLFTGAGLFNFVEGIINHHVLQLHHVHPGDYQTAYDLAYDASGLLLLLVGLVLYRGSQSRAR</sequence>
<evidence type="ECO:0000256" key="1">
    <source>
        <dbReference type="SAM" id="Phobius"/>
    </source>
</evidence>
<dbReference type="RefSeq" id="WP_013914109.1">
    <property type="nucleotide sequence ID" value="NC_015690.1"/>
</dbReference>
<proteinExistence type="predicted"/>
<name>F8FNA6_PAEMK</name>
<organism evidence="2 3">
    <name type="scientific">Paenibacillus mucilaginosus (strain KNP414)</name>
    <dbReference type="NCBI Taxonomy" id="1036673"/>
    <lineage>
        <taxon>Bacteria</taxon>
        <taxon>Bacillati</taxon>
        <taxon>Bacillota</taxon>
        <taxon>Bacilli</taxon>
        <taxon>Bacillales</taxon>
        <taxon>Paenibacillaceae</taxon>
        <taxon>Paenibacillus</taxon>
    </lineage>
</organism>
<reference evidence="2 3" key="2">
    <citation type="journal article" date="2013" name="Genome Announc.">
        <title>Genome Sequence of Growth-Improving Paenibacillus mucilaginosus Strain KNP414.</title>
        <authorList>
            <person name="Lu J.J."/>
            <person name="Wang J.F."/>
            <person name="Hu X.F."/>
        </authorList>
    </citation>
    <scope>NUCLEOTIDE SEQUENCE [LARGE SCALE GENOMIC DNA]</scope>
    <source>
        <strain evidence="2 3">KNP414</strain>
    </source>
</reference>
<dbReference type="AlphaFoldDB" id="F8FNA6"/>
<feature type="transmembrane region" description="Helical" evidence="1">
    <location>
        <begin position="127"/>
        <end position="144"/>
    </location>
</feature>
<accession>F8FNA6</accession>
<dbReference type="PATRIC" id="fig|1036673.3.peg.275"/>
<feature type="transmembrane region" description="Helical" evidence="1">
    <location>
        <begin position="87"/>
        <end position="107"/>
    </location>
</feature>
<dbReference type="InterPro" id="IPR018719">
    <property type="entry name" value="DUF2243_membrane"/>
</dbReference>
<feature type="transmembrane region" description="Helical" evidence="1">
    <location>
        <begin position="12"/>
        <end position="37"/>
    </location>
</feature>
<keyword evidence="1" id="KW-1133">Transmembrane helix</keyword>
<evidence type="ECO:0000313" key="3">
    <source>
        <dbReference type="Proteomes" id="UP000006620"/>
    </source>
</evidence>
<dbReference type="Proteomes" id="UP000006620">
    <property type="component" value="Chromosome"/>
</dbReference>
<evidence type="ECO:0000313" key="2">
    <source>
        <dbReference type="EMBL" id="AEI38943.1"/>
    </source>
</evidence>
<keyword evidence="1" id="KW-0812">Transmembrane</keyword>
<dbReference type="KEGG" id="pms:KNP414_00318"/>
<dbReference type="HOGENOM" id="CLU_118115_1_0_9"/>
<keyword evidence="1" id="KW-0472">Membrane</keyword>